<proteinExistence type="predicted"/>
<feature type="domain" description="SGNH hydrolase-type esterase" evidence="1">
    <location>
        <begin position="63"/>
        <end position="226"/>
    </location>
</feature>
<evidence type="ECO:0000313" key="3">
    <source>
        <dbReference type="Proteomes" id="UP001501844"/>
    </source>
</evidence>
<dbReference type="Pfam" id="PF13472">
    <property type="entry name" value="Lipase_GDSL_2"/>
    <property type="match status" value="1"/>
</dbReference>
<dbReference type="EMBL" id="BAABGX010000001">
    <property type="protein sequence ID" value="GAA4299039.1"/>
    <property type="molecule type" value="Genomic_DNA"/>
</dbReference>
<evidence type="ECO:0000259" key="1">
    <source>
        <dbReference type="Pfam" id="PF13472"/>
    </source>
</evidence>
<dbReference type="SUPFAM" id="SSF52266">
    <property type="entry name" value="SGNH hydrolase"/>
    <property type="match status" value="1"/>
</dbReference>
<reference evidence="3" key="1">
    <citation type="journal article" date="2019" name="Int. J. Syst. Evol. Microbiol.">
        <title>The Global Catalogue of Microorganisms (GCM) 10K type strain sequencing project: providing services to taxonomists for standard genome sequencing and annotation.</title>
        <authorList>
            <consortium name="The Broad Institute Genomics Platform"/>
            <consortium name="The Broad Institute Genome Sequencing Center for Infectious Disease"/>
            <person name="Wu L."/>
            <person name="Ma J."/>
        </authorList>
    </citation>
    <scope>NUCLEOTIDE SEQUENCE [LARGE SCALE GENOMIC DNA]</scope>
    <source>
        <strain evidence="3">JCM 17917</strain>
    </source>
</reference>
<accession>A0ABP8FBB2</accession>
<sequence>MFSVIFKPSHILNAMLHKNVFLWSLLLLLLQGCSEKKENQTATDASTMKENAPAPAKTKNILFFGNSLTAGYGLTQAEAFPAIIQQKMDSLGLPYKSINAGLSGETTAGGKSRIDWLLRQPVDVFVLELGANDGLRGIPPTETSKNLQAIVDKVKAKYPEAKLVMLGMEVPPNMGGAYASQFRVIFREIAEKNDMTLVPFLLEGVAGIRALNQGDGIHPTVEGQKILANNVWEALQPIL</sequence>
<dbReference type="PROSITE" id="PS51257">
    <property type="entry name" value="PROKAR_LIPOPROTEIN"/>
    <property type="match status" value="1"/>
</dbReference>
<gene>
    <name evidence="2" type="ORF">GCM10023183_07850</name>
</gene>
<dbReference type="CDD" id="cd01822">
    <property type="entry name" value="Lysophospholipase_L1_like"/>
    <property type="match status" value="1"/>
</dbReference>
<dbReference type="PANTHER" id="PTHR30383">
    <property type="entry name" value="THIOESTERASE 1/PROTEASE 1/LYSOPHOSPHOLIPASE L1"/>
    <property type="match status" value="1"/>
</dbReference>
<protein>
    <submittedName>
        <fullName evidence="2">Arylesterase</fullName>
    </submittedName>
</protein>
<dbReference type="InterPro" id="IPR051532">
    <property type="entry name" value="Ester_Hydrolysis_Enzymes"/>
</dbReference>
<dbReference type="Proteomes" id="UP001501844">
    <property type="component" value="Unassembled WGS sequence"/>
</dbReference>
<dbReference type="InterPro" id="IPR036514">
    <property type="entry name" value="SGNH_hydro_sf"/>
</dbReference>
<dbReference type="PANTHER" id="PTHR30383:SF5">
    <property type="entry name" value="SGNH HYDROLASE-TYPE ESTERASE DOMAIN-CONTAINING PROTEIN"/>
    <property type="match status" value="1"/>
</dbReference>
<dbReference type="Gene3D" id="3.40.50.1110">
    <property type="entry name" value="SGNH hydrolase"/>
    <property type="match status" value="1"/>
</dbReference>
<organism evidence="2 3">
    <name type="scientific">Nibribacter koreensis</name>
    <dbReference type="NCBI Taxonomy" id="1084519"/>
    <lineage>
        <taxon>Bacteria</taxon>
        <taxon>Pseudomonadati</taxon>
        <taxon>Bacteroidota</taxon>
        <taxon>Cytophagia</taxon>
        <taxon>Cytophagales</taxon>
        <taxon>Hymenobacteraceae</taxon>
        <taxon>Nibribacter</taxon>
    </lineage>
</organism>
<keyword evidence="3" id="KW-1185">Reference proteome</keyword>
<evidence type="ECO:0000313" key="2">
    <source>
        <dbReference type="EMBL" id="GAA4299039.1"/>
    </source>
</evidence>
<comment type="caution">
    <text evidence="2">The sequence shown here is derived from an EMBL/GenBank/DDBJ whole genome shotgun (WGS) entry which is preliminary data.</text>
</comment>
<dbReference type="InterPro" id="IPR013830">
    <property type="entry name" value="SGNH_hydro"/>
</dbReference>
<name>A0ABP8FBB2_9BACT</name>